<dbReference type="SUPFAM" id="SSF53383">
    <property type="entry name" value="PLP-dependent transferases"/>
    <property type="match status" value="1"/>
</dbReference>
<comment type="caution">
    <text evidence="6">The sequence shown here is derived from an EMBL/GenBank/DDBJ whole genome shotgun (WGS) entry which is preliminary data.</text>
</comment>
<dbReference type="EMBL" id="JBHMCR010000019">
    <property type="protein sequence ID" value="MFB9524165.1"/>
    <property type="molecule type" value="Genomic_DNA"/>
</dbReference>
<evidence type="ECO:0000256" key="4">
    <source>
        <dbReference type="ARBA" id="ARBA00022898"/>
    </source>
</evidence>
<evidence type="ECO:0000256" key="1">
    <source>
        <dbReference type="ARBA" id="ARBA00001933"/>
    </source>
</evidence>
<accession>A0ABV5PLS4</accession>
<evidence type="ECO:0000259" key="5">
    <source>
        <dbReference type="Pfam" id="PF00155"/>
    </source>
</evidence>
<dbReference type="GO" id="GO:0008483">
    <property type="term" value="F:transaminase activity"/>
    <property type="evidence" value="ECO:0007669"/>
    <property type="project" value="UniProtKB-KW"/>
</dbReference>
<dbReference type="Gene3D" id="3.90.1150.10">
    <property type="entry name" value="Aspartate Aminotransferase, domain 1"/>
    <property type="match status" value="1"/>
</dbReference>
<evidence type="ECO:0000313" key="6">
    <source>
        <dbReference type="EMBL" id="MFB9524165.1"/>
    </source>
</evidence>
<dbReference type="InterPro" id="IPR015422">
    <property type="entry name" value="PyrdxlP-dep_Trfase_small"/>
</dbReference>
<comment type="cofactor">
    <cofactor evidence="1">
        <name>pyridoxal 5'-phosphate</name>
        <dbReference type="ChEBI" id="CHEBI:597326"/>
    </cofactor>
</comment>
<dbReference type="InterPro" id="IPR015424">
    <property type="entry name" value="PyrdxlP-dep_Trfase"/>
</dbReference>
<dbReference type="PANTHER" id="PTHR42790">
    <property type="entry name" value="AMINOTRANSFERASE"/>
    <property type="match status" value="1"/>
</dbReference>
<keyword evidence="7" id="KW-1185">Reference proteome</keyword>
<evidence type="ECO:0000313" key="7">
    <source>
        <dbReference type="Proteomes" id="UP001589718"/>
    </source>
</evidence>
<organism evidence="6 7">
    <name type="scientific">Streptomyces cremeus</name>
    <dbReference type="NCBI Taxonomy" id="66881"/>
    <lineage>
        <taxon>Bacteria</taxon>
        <taxon>Bacillati</taxon>
        <taxon>Actinomycetota</taxon>
        <taxon>Actinomycetes</taxon>
        <taxon>Kitasatosporales</taxon>
        <taxon>Streptomycetaceae</taxon>
        <taxon>Streptomyces</taxon>
    </lineage>
</organism>
<evidence type="ECO:0000256" key="3">
    <source>
        <dbReference type="ARBA" id="ARBA00022679"/>
    </source>
</evidence>
<gene>
    <name evidence="6" type="ORF">ACFFTU_29905</name>
</gene>
<protein>
    <submittedName>
        <fullName evidence="6">PLP-dependent aminotransferase family protein</fullName>
    </submittedName>
</protein>
<reference evidence="6 7" key="1">
    <citation type="submission" date="2024-09" db="EMBL/GenBank/DDBJ databases">
        <authorList>
            <person name="Sun Q."/>
            <person name="Mori K."/>
        </authorList>
    </citation>
    <scope>NUCLEOTIDE SEQUENCE [LARGE SCALE GENOMIC DNA]</scope>
    <source>
        <strain evidence="6 7">JCM 4362</strain>
    </source>
</reference>
<dbReference type="Pfam" id="PF00155">
    <property type="entry name" value="Aminotran_1_2"/>
    <property type="match status" value="1"/>
</dbReference>
<feature type="domain" description="Aminotransferase class I/classII large" evidence="5">
    <location>
        <begin position="77"/>
        <end position="428"/>
    </location>
</feature>
<sequence length="437" mass="47282">MRPVTGRVLERESLHACLDSPVMGSITFLNEVMGRFPDAVSFAPGAPHTAFFDEIDIPRHLDRYRRYLEEERGLTSAQVDRLLYQYGPSRGLINELVAQALKADQGIDVPEESIVVTVGCQEAILLVLRALFTSPRNVLAVVNPCFVGLSGAANLLGIDTVAVDDTEEGLDFAQLDEVCRRARESGSRIRAMYVAPDFSNPSGSCLSLEARHRLLAVAEREDLLLLEDNAYAFTTTDAAALPPLKALPGGERVVHLGTFAKTCMPGARVGYVVADQPVRQVSGGTGMLADELATVKSMVTVNTSPISQAVIGGILLEHQGSVAKAARAKGELYQRNLRILLDALDRHLGAGTGAPAGVSWNRPGGGFFVRLHLTVPADEPLLQRSAQEFGVLWTPMSPFYIGSGGDHQLRLACSYLDPEQIEEGVRRLARFLRAVCP</sequence>
<name>A0ABV5PLS4_STRCM</name>
<keyword evidence="4" id="KW-0663">Pyridoxal phosphate</keyword>
<keyword evidence="3" id="KW-0808">Transferase</keyword>
<evidence type="ECO:0000256" key="2">
    <source>
        <dbReference type="ARBA" id="ARBA00022576"/>
    </source>
</evidence>
<dbReference type="CDD" id="cd00609">
    <property type="entry name" value="AAT_like"/>
    <property type="match status" value="1"/>
</dbReference>
<dbReference type="InterPro" id="IPR050859">
    <property type="entry name" value="Class-I_PLP-dep_aminotransf"/>
</dbReference>
<dbReference type="Gene3D" id="3.40.640.10">
    <property type="entry name" value="Type I PLP-dependent aspartate aminotransferase-like (Major domain)"/>
    <property type="match status" value="1"/>
</dbReference>
<keyword evidence="2 6" id="KW-0032">Aminotransferase</keyword>
<proteinExistence type="predicted"/>
<dbReference type="InterPro" id="IPR004839">
    <property type="entry name" value="Aminotransferase_I/II_large"/>
</dbReference>
<dbReference type="RefSeq" id="WP_345218110.1">
    <property type="nucleotide sequence ID" value="NZ_BAAAXE010000001.1"/>
</dbReference>
<dbReference type="InterPro" id="IPR015421">
    <property type="entry name" value="PyrdxlP-dep_Trfase_major"/>
</dbReference>
<dbReference type="PANTHER" id="PTHR42790:SF19">
    <property type="entry name" value="KYNURENINE_ALPHA-AMINOADIPATE AMINOTRANSFERASE, MITOCHONDRIAL"/>
    <property type="match status" value="1"/>
</dbReference>
<dbReference type="Proteomes" id="UP001589718">
    <property type="component" value="Unassembled WGS sequence"/>
</dbReference>